<dbReference type="InterPro" id="IPR041561">
    <property type="entry name" value="PglD_N"/>
</dbReference>
<evidence type="ECO:0000256" key="4">
    <source>
        <dbReference type="PIRSR" id="PIRSR620019-2"/>
    </source>
</evidence>
<dbReference type="PROSITE" id="PS00101">
    <property type="entry name" value="HEXAPEP_TRANSFERASES"/>
    <property type="match status" value="1"/>
</dbReference>
<dbReference type="InterPro" id="IPR050179">
    <property type="entry name" value="Trans_hexapeptide_repeat"/>
</dbReference>
<dbReference type="Pfam" id="PF00132">
    <property type="entry name" value="Hexapep"/>
    <property type="match status" value="1"/>
</dbReference>
<reference evidence="6" key="1">
    <citation type="journal article" date="2021" name="Environ. Microbiol.">
        <title>Genomic characterization of three novel Desulfobacterota classes expand the metabolic and phylogenetic diversity of the phylum.</title>
        <authorList>
            <person name="Murphy C.L."/>
            <person name="Biggerstaff J."/>
            <person name="Eichhorn A."/>
            <person name="Ewing E."/>
            <person name="Shahan R."/>
            <person name="Soriano D."/>
            <person name="Stewart S."/>
            <person name="VanMol K."/>
            <person name="Walker R."/>
            <person name="Walters P."/>
            <person name="Elshahed M.S."/>
            <person name="Youssef N.H."/>
        </authorList>
    </citation>
    <scope>NUCLEOTIDE SEQUENCE</scope>
    <source>
        <strain evidence="6">Zod_Metabat.24</strain>
    </source>
</reference>
<dbReference type="InterPro" id="IPR020019">
    <property type="entry name" value="AcTrfase_PglD-like"/>
</dbReference>
<evidence type="ECO:0000313" key="6">
    <source>
        <dbReference type="EMBL" id="MBN1572776.1"/>
    </source>
</evidence>
<dbReference type="InterPro" id="IPR001451">
    <property type="entry name" value="Hexapep"/>
</dbReference>
<comment type="caution">
    <text evidence="6">The sequence shown here is derived from an EMBL/GenBank/DDBJ whole genome shotgun (WGS) entry which is preliminary data.</text>
</comment>
<dbReference type="Proteomes" id="UP000809273">
    <property type="component" value="Unassembled WGS sequence"/>
</dbReference>
<evidence type="ECO:0000256" key="1">
    <source>
        <dbReference type="ARBA" id="ARBA00022679"/>
    </source>
</evidence>
<dbReference type="EMBL" id="JAFGIX010000028">
    <property type="protein sequence ID" value="MBN1572776.1"/>
    <property type="molecule type" value="Genomic_DNA"/>
</dbReference>
<dbReference type="Gene3D" id="3.40.50.20">
    <property type="match status" value="1"/>
</dbReference>
<dbReference type="SUPFAM" id="SSF51161">
    <property type="entry name" value="Trimeric LpxA-like enzymes"/>
    <property type="match status" value="1"/>
</dbReference>
<gene>
    <name evidence="6" type="ORF">JW984_06215</name>
</gene>
<name>A0A9D8PLK3_9DELT</name>
<dbReference type="CDD" id="cd03360">
    <property type="entry name" value="LbH_AT_putative"/>
    <property type="match status" value="1"/>
</dbReference>
<dbReference type="GO" id="GO:0016740">
    <property type="term" value="F:transferase activity"/>
    <property type="evidence" value="ECO:0007669"/>
    <property type="project" value="UniProtKB-KW"/>
</dbReference>
<protein>
    <submittedName>
        <fullName evidence="6">Acetyltransferase</fullName>
    </submittedName>
</protein>
<sequence length="210" mass="22485">MKDIIIFGAGGFAREVAFVIKEINRITPAWRILGFAEADDRNVGKSVGAYTVYCSEEDVHEMEVDAVIAVGNPEILRKIAGNFREQKKVSFPNVVHPNTVYDKERIVMGEGNIVCAGVYFTTDIQIGNFNHFNLSTTIGHDVVIGDYCIINPGVNISGGVTFGNRCNIGTGASILQNISIGDRVTVGAGAVVTRDIEDGVTAVGVPAKPL</sequence>
<feature type="binding site" evidence="4">
    <location>
        <position position="71"/>
    </location>
    <ligand>
        <name>substrate</name>
    </ligand>
</feature>
<feature type="domain" description="PglD N-terminal" evidence="5">
    <location>
        <begin position="3"/>
        <end position="80"/>
    </location>
</feature>
<evidence type="ECO:0000313" key="7">
    <source>
        <dbReference type="Proteomes" id="UP000809273"/>
    </source>
</evidence>
<reference evidence="6" key="2">
    <citation type="submission" date="2021-01" db="EMBL/GenBank/DDBJ databases">
        <authorList>
            <person name="Hahn C.R."/>
            <person name="Youssef N.H."/>
            <person name="Elshahed M."/>
        </authorList>
    </citation>
    <scope>NUCLEOTIDE SEQUENCE</scope>
    <source>
        <strain evidence="6">Zod_Metabat.24</strain>
    </source>
</reference>
<dbReference type="InterPro" id="IPR018357">
    <property type="entry name" value="Hexapep_transf_CS"/>
</dbReference>
<dbReference type="Gene3D" id="2.160.10.10">
    <property type="entry name" value="Hexapeptide repeat proteins"/>
    <property type="match status" value="1"/>
</dbReference>
<evidence type="ECO:0000259" key="5">
    <source>
        <dbReference type="Pfam" id="PF17836"/>
    </source>
</evidence>
<dbReference type="Pfam" id="PF17836">
    <property type="entry name" value="PglD_N"/>
    <property type="match status" value="1"/>
</dbReference>
<dbReference type="InterPro" id="IPR011004">
    <property type="entry name" value="Trimer_LpxA-like_sf"/>
</dbReference>
<evidence type="ECO:0000256" key="3">
    <source>
        <dbReference type="PIRSR" id="PIRSR620019-1"/>
    </source>
</evidence>
<dbReference type="PANTHER" id="PTHR43300">
    <property type="entry name" value="ACETYLTRANSFERASE"/>
    <property type="match status" value="1"/>
</dbReference>
<keyword evidence="1" id="KW-0808">Transferase</keyword>
<dbReference type="NCBIfam" id="TIGR03570">
    <property type="entry name" value="NeuD_NnaD"/>
    <property type="match status" value="1"/>
</dbReference>
<proteinExistence type="predicted"/>
<dbReference type="AlphaFoldDB" id="A0A9D8PLK3"/>
<dbReference type="PANTHER" id="PTHR43300:SF7">
    <property type="entry name" value="UDP-N-ACETYLBACILLOSAMINE N-ACETYLTRANSFERASE"/>
    <property type="match status" value="1"/>
</dbReference>
<feature type="site" description="Increases basicity of active site His" evidence="3">
    <location>
        <position position="141"/>
    </location>
</feature>
<feature type="active site" description="Proton acceptor" evidence="3">
    <location>
        <position position="140"/>
    </location>
</feature>
<accession>A0A9D8PLK3</accession>
<keyword evidence="2" id="KW-0677">Repeat</keyword>
<organism evidence="6 7">
    <name type="scientific">Candidatus Zymogenus saltonus</name>
    <dbReference type="NCBI Taxonomy" id="2844893"/>
    <lineage>
        <taxon>Bacteria</taxon>
        <taxon>Deltaproteobacteria</taxon>
        <taxon>Candidatus Zymogenia</taxon>
        <taxon>Candidatus Zymogeniales</taxon>
        <taxon>Candidatus Zymogenaceae</taxon>
        <taxon>Candidatus Zymogenus</taxon>
    </lineage>
</organism>
<evidence type="ECO:0000256" key="2">
    <source>
        <dbReference type="ARBA" id="ARBA00022737"/>
    </source>
</evidence>